<dbReference type="EMBL" id="JACNMF010000006">
    <property type="protein sequence ID" value="MBC3759790.1"/>
    <property type="molecule type" value="Genomic_DNA"/>
</dbReference>
<protein>
    <recommendedName>
        <fullName evidence="3">Por secretion system C-terminal sorting domain-containing protein</fullName>
    </recommendedName>
</protein>
<evidence type="ECO:0000313" key="2">
    <source>
        <dbReference type="Proteomes" id="UP000656244"/>
    </source>
</evidence>
<dbReference type="Proteomes" id="UP000656244">
    <property type="component" value="Unassembled WGS sequence"/>
</dbReference>
<comment type="caution">
    <text evidence="1">The sequence shown here is derived from an EMBL/GenBank/DDBJ whole genome shotgun (WGS) entry which is preliminary data.</text>
</comment>
<proteinExistence type="predicted"/>
<accession>A0A923HAF2</accession>
<gene>
    <name evidence="1" type="ORF">H7U19_15360</name>
</gene>
<sequence>MKNVIKHSKKVFLMVALFATVIGYANESLFYASTNEDDRIVLTLTNVKEGNLFTIKDQNGVILYKESIQKSGNYTKGFDFTKLPNGSYIVELDKDVEINVIPLTVKGLDVSFDKSMIQTFYKPVTRIKSDKVFVTKLALDRSPLSIKIYFENSDFGSTEELVYAETIENTKVIERIYKLTGLEEGNYKIVYKSKGRTFVEYI</sequence>
<dbReference type="RefSeq" id="WP_186563764.1">
    <property type="nucleotide sequence ID" value="NZ_JACNMF010000006.1"/>
</dbReference>
<name>A0A923HAF2_9FLAO</name>
<keyword evidence="2" id="KW-1185">Reference proteome</keyword>
<evidence type="ECO:0008006" key="3">
    <source>
        <dbReference type="Google" id="ProtNLM"/>
    </source>
</evidence>
<reference evidence="1" key="1">
    <citation type="submission" date="2020-08" db="EMBL/GenBank/DDBJ databases">
        <title>Hyunsoonleella sp. strain SJ7 genome sequencing and assembly.</title>
        <authorList>
            <person name="Kim I."/>
        </authorList>
    </citation>
    <scope>NUCLEOTIDE SEQUENCE</scope>
    <source>
        <strain evidence="1">SJ7</strain>
    </source>
</reference>
<dbReference type="AlphaFoldDB" id="A0A923HAF2"/>
<organism evidence="1 2">
    <name type="scientific">Hyunsoonleella aquatilis</name>
    <dbReference type="NCBI Taxonomy" id="2762758"/>
    <lineage>
        <taxon>Bacteria</taxon>
        <taxon>Pseudomonadati</taxon>
        <taxon>Bacteroidota</taxon>
        <taxon>Flavobacteriia</taxon>
        <taxon>Flavobacteriales</taxon>
        <taxon>Flavobacteriaceae</taxon>
    </lineage>
</organism>
<evidence type="ECO:0000313" key="1">
    <source>
        <dbReference type="EMBL" id="MBC3759790.1"/>
    </source>
</evidence>